<name>I4ER66_MODI5</name>
<dbReference type="CDD" id="cd00413">
    <property type="entry name" value="Glyco_hydrolase_16"/>
    <property type="match status" value="1"/>
</dbReference>
<feature type="chain" id="PRO_5003689304" evidence="2">
    <location>
        <begin position="28"/>
        <end position="351"/>
    </location>
</feature>
<feature type="domain" description="GH16" evidence="3">
    <location>
        <begin position="120"/>
        <end position="351"/>
    </location>
</feature>
<keyword evidence="2" id="KW-0732">Signal</keyword>
<dbReference type="KEGG" id="mmar:MODMU_0421"/>
<protein>
    <submittedName>
        <fullName evidence="4">Glycoside hydrolase family 16 (Modular protein)</fullName>
    </submittedName>
</protein>
<dbReference type="GO" id="GO:0004553">
    <property type="term" value="F:hydrolase activity, hydrolyzing O-glycosyl compounds"/>
    <property type="evidence" value="ECO:0007669"/>
    <property type="project" value="InterPro"/>
</dbReference>
<dbReference type="InterPro" id="IPR006311">
    <property type="entry name" value="TAT_signal"/>
</dbReference>
<dbReference type="HOGENOM" id="CLU_793924_0_0_11"/>
<dbReference type="PROSITE" id="PS51762">
    <property type="entry name" value="GH16_2"/>
    <property type="match status" value="1"/>
</dbReference>
<sequence>MKTNRSRRRLFAGSVALAATFCGTAISQHTGARPDPASAPVVSDAAAGSGWDEEAAIRAQRPTRAPRPTATPTTAAPAPATTTAATAPTTAAPKPAPTTTAPAPKPAPTTQAPAAAPAPVVSSGTAVPRGDLPGWRQTLAEDFTKAAPLGSFASTYPGWAGYDGGTDTSGNGRYNSATTTSVRDGLLDKYLHSDGSGAQVMALTPPIASQTYGRYAVRFKMDQVPGYKVAWLLWPASDNWTQGELDFPEGSVGGRASGFAHDTSGNPSNNVWSVDTGMATTEWHTAVIEWAPGSLTYTMDGKSWTTNNARAIPTNPMRWVLQTETELEGGRPNAGSAGHIYIDWVATWARS</sequence>
<dbReference type="PANTHER" id="PTHR10963:SF60">
    <property type="entry name" value="GRAM-NEGATIVE BACTERIA-BINDING PROTEIN 1-RELATED"/>
    <property type="match status" value="1"/>
</dbReference>
<proteinExistence type="predicted"/>
<gene>
    <name evidence="4" type="ordered locus">MODMU_0421</name>
</gene>
<evidence type="ECO:0000313" key="4">
    <source>
        <dbReference type="EMBL" id="CCH85879.1"/>
    </source>
</evidence>
<dbReference type="PANTHER" id="PTHR10963">
    <property type="entry name" value="GLYCOSYL HYDROLASE-RELATED"/>
    <property type="match status" value="1"/>
</dbReference>
<feature type="compositionally biased region" description="Low complexity" evidence="1">
    <location>
        <begin position="34"/>
        <end position="50"/>
    </location>
</feature>
<keyword evidence="5" id="KW-1185">Reference proteome</keyword>
<dbReference type="eggNOG" id="COG2273">
    <property type="taxonomic scope" value="Bacteria"/>
</dbReference>
<keyword evidence="4" id="KW-0378">Hydrolase</keyword>
<dbReference type="Pfam" id="PF00722">
    <property type="entry name" value="Glyco_hydro_16"/>
    <property type="match status" value="1"/>
</dbReference>
<evidence type="ECO:0000256" key="2">
    <source>
        <dbReference type="SAM" id="SignalP"/>
    </source>
</evidence>
<dbReference type="InterPro" id="IPR050546">
    <property type="entry name" value="Glycosyl_Hydrlase_16"/>
</dbReference>
<dbReference type="Proteomes" id="UP000006461">
    <property type="component" value="Chromosome"/>
</dbReference>
<dbReference type="PROSITE" id="PS51318">
    <property type="entry name" value="TAT"/>
    <property type="match status" value="1"/>
</dbReference>
<dbReference type="InterPro" id="IPR000757">
    <property type="entry name" value="Beta-glucanase-like"/>
</dbReference>
<dbReference type="GO" id="GO:0005975">
    <property type="term" value="P:carbohydrate metabolic process"/>
    <property type="evidence" value="ECO:0007669"/>
    <property type="project" value="InterPro"/>
</dbReference>
<feature type="region of interest" description="Disordered" evidence="1">
    <location>
        <begin position="29"/>
        <end position="134"/>
    </location>
</feature>
<dbReference type="OMA" id="GAFSDCD"/>
<evidence type="ECO:0000313" key="5">
    <source>
        <dbReference type="Proteomes" id="UP000006461"/>
    </source>
</evidence>
<feature type="signal peptide" evidence="2">
    <location>
        <begin position="1"/>
        <end position="27"/>
    </location>
</feature>
<feature type="compositionally biased region" description="Low complexity" evidence="1">
    <location>
        <begin position="57"/>
        <end position="119"/>
    </location>
</feature>
<organism evidence="4 5">
    <name type="scientific">Modestobacter italicus (strain DSM 44449 / CECT 9708 / BC 501)</name>
    <dbReference type="NCBI Taxonomy" id="2732864"/>
    <lineage>
        <taxon>Bacteria</taxon>
        <taxon>Bacillati</taxon>
        <taxon>Actinomycetota</taxon>
        <taxon>Actinomycetes</taxon>
        <taxon>Geodermatophilales</taxon>
        <taxon>Geodermatophilaceae</taxon>
        <taxon>Modestobacter</taxon>
    </lineage>
</organism>
<accession>I4ER66</accession>
<reference evidence="4 5" key="1">
    <citation type="journal article" date="2012" name="J. Bacteriol.">
        <title>Genome Sequence of Radiation-Resistant Modestobacter marinus Strain BC501, a Representative Actinobacterium That Thrives on Calcareous Stone Surfaces.</title>
        <authorList>
            <person name="Normand P."/>
            <person name="Gury J."/>
            <person name="Pujic P."/>
            <person name="Chouaia B."/>
            <person name="Crotti E."/>
            <person name="Brusetti L."/>
            <person name="Daffonchio D."/>
            <person name="Vacherie B."/>
            <person name="Barbe V."/>
            <person name="Medigue C."/>
            <person name="Calteau A."/>
            <person name="Ghodhbane-Gtari F."/>
            <person name="Essoussi I."/>
            <person name="Nouioui I."/>
            <person name="Abbassi-Ghozzi I."/>
            <person name="Gtari M."/>
        </authorList>
    </citation>
    <scope>NUCLEOTIDE SEQUENCE [LARGE SCALE GENOMIC DNA]</scope>
    <source>
        <strain evidence="5">BC 501</strain>
    </source>
</reference>
<evidence type="ECO:0000256" key="1">
    <source>
        <dbReference type="SAM" id="MobiDB-lite"/>
    </source>
</evidence>
<dbReference type="AlphaFoldDB" id="I4ER66"/>
<dbReference type="EMBL" id="FO203431">
    <property type="protein sequence ID" value="CCH85879.1"/>
    <property type="molecule type" value="Genomic_DNA"/>
</dbReference>
<dbReference type="Gene3D" id="2.60.120.200">
    <property type="match status" value="1"/>
</dbReference>
<evidence type="ECO:0000259" key="3">
    <source>
        <dbReference type="PROSITE" id="PS51762"/>
    </source>
</evidence>
<dbReference type="InterPro" id="IPR013320">
    <property type="entry name" value="ConA-like_dom_sf"/>
</dbReference>
<dbReference type="SUPFAM" id="SSF49899">
    <property type="entry name" value="Concanavalin A-like lectins/glucanases"/>
    <property type="match status" value="1"/>
</dbReference>